<dbReference type="GO" id="GO:0030272">
    <property type="term" value="F:5-formyltetrahydrofolate cyclo-ligase activity"/>
    <property type="evidence" value="ECO:0007669"/>
    <property type="project" value="UniProtKB-EC"/>
</dbReference>
<evidence type="ECO:0000256" key="2">
    <source>
        <dbReference type="ARBA" id="ARBA00022741"/>
    </source>
</evidence>
<dbReference type="SUPFAM" id="SSF100950">
    <property type="entry name" value="NagB/RpiA/CoA transferase-like"/>
    <property type="match status" value="1"/>
</dbReference>
<keyword evidence="5" id="KW-0812">Transmembrane</keyword>
<dbReference type="EC" id="6.3.3.2" evidence="4"/>
<dbReference type="GO" id="GO:0035999">
    <property type="term" value="P:tetrahydrofolate interconversion"/>
    <property type="evidence" value="ECO:0007669"/>
    <property type="project" value="TreeGrafter"/>
</dbReference>
<dbReference type="EMBL" id="UHJL01000001">
    <property type="protein sequence ID" value="SUQ18820.1"/>
    <property type="molecule type" value="Genomic_DNA"/>
</dbReference>
<comment type="catalytic activity">
    <reaction evidence="4">
        <text>(6S)-5-formyl-5,6,7,8-tetrahydrofolate + ATP = (6R)-5,10-methenyltetrahydrofolate + ADP + phosphate</text>
        <dbReference type="Rhea" id="RHEA:10488"/>
        <dbReference type="ChEBI" id="CHEBI:30616"/>
        <dbReference type="ChEBI" id="CHEBI:43474"/>
        <dbReference type="ChEBI" id="CHEBI:57455"/>
        <dbReference type="ChEBI" id="CHEBI:57457"/>
        <dbReference type="ChEBI" id="CHEBI:456216"/>
        <dbReference type="EC" id="6.3.3.2"/>
    </reaction>
</comment>
<dbReference type="AlphaFoldDB" id="A0A380RTF5"/>
<evidence type="ECO:0000256" key="3">
    <source>
        <dbReference type="ARBA" id="ARBA00022840"/>
    </source>
</evidence>
<gene>
    <name evidence="6" type="ORF">SAMN05661053_0040</name>
</gene>
<keyword evidence="3 4" id="KW-0067">ATP-binding</keyword>
<dbReference type="Gene3D" id="3.40.50.10420">
    <property type="entry name" value="NagB/RpiA/CoA transferase-like"/>
    <property type="match status" value="1"/>
</dbReference>
<sequence>MAASIVIVILVLLIFGSSPIVEMILKMRRMKKGDDIIKEPWQEIHDIPGYHDARNIAAFYPLKGEPNIMPILEELATEGRLLLPKCEGEGIMHFYKIANLKKDLVKGHYGIMEPREGIEKFEGDIPVFLVPGVKFNWDGSRQGHGKGYYDRFLAKYPNAFKAGIMTPAQLSKEPLEQKETDVKMHTVIACREKY</sequence>
<proteinExistence type="inferred from homology"/>
<comment type="similarity">
    <text evidence="1 4">Belongs to the 5-formyltetrahydrofolate cyclo-ligase family.</text>
</comment>
<keyword evidence="2 4" id="KW-0547">Nucleotide-binding</keyword>
<dbReference type="InterPro" id="IPR002698">
    <property type="entry name" value="FTHF_cligase"/>
</dbReference>
<dbReference type="GO" id="GO:0005524">
    <property type="term" value="F:ATP binding"/>
    <property type="evidence" value="ECO:0007669"/>
    <property type="project" value="UniProtKB-KW"/>
</dbReference>
<evidence type="ECO:0000313" key="7">
    <source>
        <dbReference type="Proteomes" id="UP000255423"/>
    </source>
</evidence>
<dbReference type="NCBIfam" id="TIGR02727">
    <property type="entry name" value="MTHFS_bact"/>
    <property type="match status" value="1"/>
</dbReference>
<dbReference type="GO" id="GO:0009396">
    <property type="term" value="P:folic acid-containing compound biosynthetic process"/>
    <property type="evidence" value="ECO:0007669"/>
    <property type="project" value="TreeGrafter"/>
</dbReference>
<name>A0A380RTF5_FIBSU</name>
<keyword evidence="4" id="KW-0479">Metal-binding</keyword>
<evidence type="ECO:0000256" key="5">
    <source>
        <dbReference type="SAM" id="Phobius"/>
    </source>
</evidence>
<evidence type="ECO:0000256" key="1">
    <source>
        <dbReference type="ARBA" id="ARBA00010638"/>
    </source>
</evidence>
<keyword evidence="5" id="KW-0472">Membrane</keyword>
<dbReference type="Pfam" id="PF01812">
    <property type="entry name" value="5-FTHF_cyc-lig"/>
    <property type="match status" value="1"/>
</dbReference>
<dbReference type="InterPro" id="IPR037171">
    <property type="entry name" value="NagB/RpiA_transferase-like"/>
</dbReference>
<keyword evidence="4" id="KW-0460">Magnesium</keyword>
<accession>A0A380RTF5</accession>
<dbReference type="InterPro" id="IPR024185">
    <property type="entry name" value="FTHF_cligase-like_sf"/>
</dbReference>
<reference evidence="6 7" key="1">
    <citation type="submission" date="2017-08" db="EMBL/GenBank/DDBJ databases">
        <authorList>
            <person name="de Groot N.N."/>
        </authorList>
    </citation>
    <scope>NUCLEOTIDE SEQUENCE [LARGE SCALE GENOMIC DNA]</scope>
    <source>
        <strain evidence="6 7">HM2</strain>
    </source>
</reference>
<comment type="cofactor">
    <cofactor evidence="4">
        <name>Mg(2+)</name>
        <dbReference type="ChEBI" id="CHEBI:18420"/>
    </cofactor>
</comment>
<evidence type="ECO:0000256" key="4">
    <source>
        <dbReference type="RuleBase" id="RU361279"/>
    </source>
</evidence>
<organism evidence="6 7">
    <name type="scientific">Fibrobacter succinogenes</name>
    <name type="common">Bacteroides succinogenes</name>
    <dbReference type="NCBI Taxonomy" id="833"/>
    <lineage>
        <taxon>Bacteria</taxon>
        <taxon>Pseudomonadati</taxon>
        <taxon>Fibrobacterota</taxon>
        <taxon>Fibrobacteria</taxon>
        <taxon>Fibrobacterales</taxon>
        <taxon>Fibrobacteraceae</taxon>
        <taxon>Fibrobacter</taxon>
    </lineage>
</organism>
<dbReference type="PANTHER" id="PTHR23407:SF1">
    <property type="entry name" value="5-FORMYLTETRAHYDROFOLATE CYCLO-LIGASE"/>
    <property type="match status" value="1"/>
</dbReference>
<feature type="transmembrane region" description="Helical" evidence="5">
    <location>
        <begin position="6"/>
        <end position="25"/>
    </location>
</feature>
<protein>
    <recommendedName>
        <fullName evidence="4">5-formyltetrahydrofolate cyclo-ligase</fullName>
        <ecNumber evidence="4">6.3.3.2</ecNumber>
    </recommendedName>
</protein>
<dbReference type="RefSeq" id="WP_088660428.1">
    <property type="nucleotide sequence ID" value="NZ_UHJL01000001.1"/>
</dbReference>
<evidence type="ECO:0000313" key="6">
    <source>
        <dbReference type="EMBL" id="SUQ18820.1"/>
    </source>
</evidence>
<keyword evidence="6" id="KW-0436">Ligase</keyword>
<dbReference type="GO" id="GO:0046872">
    <property type="term" value="F:metal ion binding"/>
    <property type="evidence" value="ECO:0007669"/>
    <property type="project" value="UniProtKB-KW"/>
</dbReference>
<keyword evidence="5" id="KW-1133">Transmembrane helix</keyword>
<dbReference type="Proteomes" id="UP000255423">
    <property type="component" value="Unassembled WGS sequence"/>
</dbReference>
<dbReference type="PANTHER" id="PTHR23407">
    <property type="entry name" value="ATPASE INHIBITOR/5-FORMYLTETRAHYDROFOLATE CYCLO-LIGASE"/>
    <property type="match status" value="1"/>
</dbReference>